<dbReference type="GeneID" id="86992764"/>
<accession>A0A0B0H608</accession>
<dbReference type="Proteomes" id="UP000190962">
    <property type="component" value="Unassembled WGS sequence"/>
</dbReference>
<dbReference type="Proteomes" id="UP000030856">
    <property type="component" value="Unassembled WGS sequence"/>
</dbReference>
<organism evidence="1 3">
    <name type="scientific">Solemya velum gill symbiont</name>
    <dbReference type="NCBI Taxonomy" id="2340"/>
    <lineage>
        <taxon>Bacteria</taxon>
        <taxon>Pseudomonadati</taxon>
        <taxon>Pseudomonadota</taxon>
        <taxon>Gammaproteobacteria</taxon>
        <taxon>sulfur-oxidizing symbionts</taxon>
    </lineage>
</organism>
<sequence length="59" mass="6701">MLGELLQWVKKMDVICLLADQEQRQKQVGEGGNQESDNCHLQAEAEAWFTDAACFHEAH</sequence>
<reference evidence="2 4" key="2">
    <citation type="submission" date="2016-11" db="EMBL/GenBank/DDBJ databases">
        <title>Mixed transmission modes and dynamic genome evolution in an obligate animal-bacterial symbiosis.</title>
        <authorList>
            <person name="Russell S.L."/>
            <person name="Corbett-Detig R.B."/>
            <person name="Cavanaugh C.M."/>
        </authorList>
    </citation>
    <scope>NUCLEOTIDE SEQUENCE [LARGE SCALE GENOMIC DNA]</scope>
    <source>
        <strain evidence="2">MA-KB16</strain>
    </source>
</reference>
<proteinExistence type="predicted"/>
<dbReference type="AlphaFoldDB" id="A0A0B0H608"/>
<keyword evidence="3" id="KW-1185">Reference proteome</keyword>
<evidence type="ECO:0000313" key="3">
    <source>
        <dbReference type="Proteomes" id="UP000030856"/>
    </source>
</evidence>
<dbReference type="EMBL" id="MPNX01000005">
    <property type="protein sequence ID" value="OOY35309.1"/>
    <property type="molecule type" value="Genomic_DNA"/>
</dbReference>
<gene>
    <name evidence="2" type="ORF">BOV88_05075</name>
    <name evidence="1" type="ORF">JV46_28880</name>
</gene>
<reference evidence="1 3" key="1">
    <citation type="journal article" date="2014" name="BMC Genomics">
        <title>The genome of the intracellular bacterium of the coastal bivalve, Solemya velum: a blueprint for thriving in and out of symbiosis.</title>
        <authorList>
            <person name="Dmytrenko O."/>
            <person name="Russell S.L."/>
            <person name="Loo W.T."/>
            <person name="Fontanez K.M."/>
            <person name="Liao L."/>
            <person name="Roeselers G."/>
            <person name="Sharma R."/>
            <person name="Stewart F.J."/>
            <person name="Newton I.L."/>
            <person name="Woyke T."/>
            <person name="Wu D."/>
            <person name="Lang J.M."/>
            <person name="Eisen J.A."/>
            <person name="Cavanaugh C.M."/>
        </authorList>
    </citation>
    <scope>NUCLEOTIDE SEQUENCE [LARGE SCALE GENOMIC DNA]</scope>
    <source>
        <strain evidence="1 3">WH</strain>
    </source>
</reference>
<protein>
    <submittedName>
        <fullName evidence="1">Uncharacterized protein</fullName>
    </submittedName>
</protein>
<name>A0A0B0H608_SOVGS</name>
<evidence type="ECO:0000313" key="4">
    <source>
        <dbReference type="Proteomes" id="UP000190962"/>
    </source>
</evidence>
<dbReference type="EMBL" id="JRAA01000003">
    <property type="protein sequence ID" value="KHF24545.1"/>
    <property type="molecule type" value="Genomic_DNA"/>
</dbReference>
<evidence type="ECO:0000313" key="2">
    <source>
        <dbReference type="EMBL" id="OOY35309.1"/>
    </source>
</evidence>
<dbReference type="RefSeq" id="WP_043118726.1">
    <property type="nucleotide sequence ID" value="NZ_JRAA01000003.1"/>
</dbReference>
<evidence type="ECO:0000313" key="1">
    <source>
        <dbReference type="EMBL" id="KHF24545.1"/>
    </source>
</evidence>
<comment type="caution">
    <text evidence="1">The sequence shown here is derived from an EMBL/GenBank/DDBJ whole genome shotgun (WGS) entry which is preliminary data.</text>
</comment>